<evidence type="ECO:0000313" key="4">
    <source>
        <dbReference type="Proteomes" id="UP001152797"/>
    </source>
</evidence>
<dbReference type="AlphaFoldDB" id="A0A9P1C8Y9"/>
<organism evidence="2">
    <name type="scientific">Cladocopium goreaui</name>
    <dbReference type="NCBI Taxonomy" id="2562237"/>
    <lineage>
        <taxon>Eukaryota</taxon>
        <taxon>Sar</taxon>
        <taxon>Alveolata</taxon>
        <taxon>Dinophyceae</taxon>
        <taxon>Suessiales</taxon>
        <taxon>Symbiodiniaceae</taxon>
        <taxon>Cladocopium</taxon>
    </lineage>
</organism>
<dbReference type="EMBL" id="CAMXCT020001148">
    <property type="protein sequence ID" value="CAL1140639.1"/>
    <property type="molecule type" value="Genomic_DNA"/>
</dbReference>
<feature type="compositionally biased region" description="Polar residues" evidence="1">
    <location>
        <begin position="141"/>
        <end position="155"/>
    </location>
</feature>
<accession>A0A9P1C8Y9</accession>
<evidence type="ECO:0000256" key="1">
    <source>
        <dbReference type="SAM" id="MobiDB-lite"/>
    </source>
</evidence>
<name>A0A9P1C8Y9_9DINO</name>
<dbReference type="EMBL" id="CAMXCT010001148">
    <property type="protein sequence ID" value="CAI3987264.1"/>
    <property type="molecule type" value="Genomic_DNA"/>
</dbReference>
<feature type="region of interest" description="Disordered" evidence="1">
    <location>
        <begin position="122"/>
        <end position="236"/>
    </location>
</feature>
<protein>
    <submittedName>
        <fullName evidence="2">Uncharacterized protein</fullName>
    </submittedName>
</protein>
<gene>
    <name evidence="2" type="ORF">C1SCF055_LOCUS14552</name>
</gene>
<keyword evidence="4" id="KW-1185">Reference proteome</keyword>
<evidence type="ECO:0000313" key="3">
    <source>
        <dbReference type="EMBL" id="CAL1140639.1"/>
    </source>
</evidence>
<reference evidence="3" key="2">
    <citation type="submission" date="2024-04" db="EMBL/GenBank/DDBJ databases">
        <authorList>
            <person name="Chen Y."/>
            <person name="Shah S."/>
            <person name="Dougan E. K."/>
            <person name="Thang M."/>
            <person name="Chan C."/>
        </authorList>
    </citation>
    <scope>NUCLEOTIDE SEQUENCE [LARGE SCALE GENOMIC DNA]</scope>
</reference>
<reference evidence="2" key="1">
    <citation type="submission" date="2022-10" db="EMBL/GenBank/DDBJ databases">
        <authorList>
            <person name="Chen Y."/>
            <person name="Dougan E. K."/>
            <person name="Chan C."/>
            <person name="Rhodes N."/>
            <person name="Thang M."/>
        </authorList>
    </citation>
    <scope>NUCLEOTIDE SEQUENCE</scope>
</reference>
<dbReference type="EMBL" id="CAMXCT030001148">
    <property type="protein sequence ID" value="CAL4774576.1"/>
    <property type="molecule type" value="Genomic_DNA"/>
</dbReference>
<feature type="compositionally biased region" description="Polar residues" evidence="1">
    <location>
        <begin position="180"/>
        <end position="190"/>
    </location>
</feature>
<dbReference type="Proteomes" id="UP001152797">
    <property type="component" value="Unassembled WGS sequence"/>
</dbReference>
<evidence type="ECO:0000313" key="2">
    <source>
        <dbReference type="EMBL" id="CAI3987264.1"/>
    </source>
</evidence>
<comment type="caution">
    <text evidence="2">The sequence shown here is derived from an EMBL/GenBank/DDBJ whole genome shotgun (WGS) entry which is preliminary data.</text>
</comment>
<dbReference type="OrthoDB" id="490416at2759"/>
<sequence>MGSSRAKDTLEARDYSKLLRANVSELLASEYNVIDLVKIVTAYRDFFCDVAEKTSRVNEQPLREGAMHAFEIKRGEAEVFAERVSKAFRMCVEKSRHAVSGKRLVPSVLSVVKVLQGAVSKAKVAKAKTPRKSGAGKTTEKGATSNAARQATPGKSPSKAARNSHEPRSPVTRPTSSPSKNTASKFQTPDKQIVLFSPQKPKKGESWQLPATPTKTSSSSAQRGLPASLPCSGKTQSPGKVALQSCQKRPAASSKVTGVQKNIIANKNGKILKRPAAAKPSNVCSALLNITVTSTKQSLPIRSYVQACTSPKGVKRLIVEFSEKQFSNHRELAEKAKSDIVTKGLSYTDARNLKMQYLAEMQKR</sequence>
<feature type="compositionally biased region" description="Low complexity" evidence="1">
    <location>
        <begin position="169"/>
        <end position="179"/>
    </location>
</feature>
<proteinExistence type="predicted"/>